<dbReference type="AlphaFoldDB" id="A0A9P8IVE7"/>
<organism evidence="2 3">
    <name type="scientific">Fusarium musae</name>
    <dbReference type="NCBI Taxonomy" id="1042133"/>
    <lineage>
        <taxon>Eukaryota</taxon>
        <taxon>Fungi</taxon>
        <taxon>Dikarya</taxon>
        <taxon>Ascomycota</taxon>
        <taxon>Pezizomycotina</taxon>
        <taxon>Sordariomycetes</taxon>
        <taxon>Hypocreomycetidae</taxon>
        <taxon>Hypocreales</taxon>
        <taxon>Nectriaceae</taxon>
        <taxon>Fusarium</taxon>
    </lineage>
</organism>
<feature type="compositionally biased region" description="Basic and acidic residues" evidence="1">
    <location>
        <begin position="70"/>
        <end position="90"/>
    </location>
</feature>
<evidence type="ECO:0000313" key="2">
    <source>
        <dbReference type="EMBL" id="KAG9506813.1"/>
    </source>
</evidence>
<dbReference type="EMBL" id="JAHBCI010000001">
    <property type="protein sequence ID" value="KAG9506813.1"/>
    <property type="molecule type" value="Genomic_DNA"/>
</dbReference>
<reference evidence="2" key="1">
    <citation type="journal article" date="2021" name="Mol. Plant Microbe Interact.">
        <title>Telomere to telomere genome assembly of Fusarium musae F31, causal agent of crown rot disease of banana.</title>
        <authorList>
            <person name="Degradi L."/>
            <person name="Tava V."/>
            <person name="Kunova A."/>
            <person name="Cortesi P."/>
            <person name="Saracchi M."/>
            <person name="Pasquali M."/>
        </authorList>
    </citation>
    <scope>NUCLEOTIDE SEQUENCE</scope>
    <source>
        <strain evidence="2">F31</strain>
    </source>
</reference>
<keyword evidence="3" id="KW-1185">Reference proteome</keyword>
<feature type="compositionally biased region" description="Polar residues" evidence="1">
    <location>
        <begin position="1"/>
        <end position="17"/>
    </location>
</feature>
<gene>
    <name evidence="2" type="ORF">J7337_000355</name>
</gene>
<name>A0A9P8IVE7_9HYPO</name>
<dbReference type="RefSeq" id="XP_044685812.1">
    <property type="nucleotide sequence ID" value="XM_044818110.1"/>
</dbReference>
<dbReference type="GeneID" id="68308212"/>
<proteinExistence type="predicted"/>
<dbReference type="KEGG" id="fmu:J7337_000355"/>
<evidence type="ECO:0000256" key="1">
    <source>
        <dbReference type="SAM" id="MobiDB-lite"/>
    </source>
</evidence>
<protein>
    <submittedName>
        <fullName evidence="2">Uncharacterized protein</fullName>
    </submittedName>
</protein>
<accession>A0A9P8IVE7</accession>
<sequence>MSERSGQQVADPSTAKSPQDGVSVPKDITTHTPPIDANMKKQAKVDSKKKRYPRPPPQNPTAKWLALMEKVSRESRDRGDESGRGVEEKH</sequence>
<feature type="region of interest" description="Disordered" evidence="1">
    <location>
        <begin position="1"/>
        <end position="90"/>
    </location>
</feature>
<evidence type="ECO:0000313" key="3">
    <source>
        <dbReference type="Proteomes" id="UP000827133"/>
    </source>
</evidence>
<comment type="caution">
    <text evidence="2">The sequence shown here is derived from an EMBL/GenBank/DDBJ whole genome shotgun (WGS) entry which is preliminary data.</text>
</comment>
<dbReference type="Proteomes" id="UP000827133">
    <property type="component" value="Unassembled WGS sequence"/>
</dbReference>